<feature type="transmembrane region" description="Helical" evidence="1">
    <location>
        <begin position="115"/>
        <end position="135"/>
    </location>
</feature>
<dbReference type="InterPro" id="IPR043128">
    <property type="entry name" value="Rev_trsase/Diguanyl_cyclase"/>
</dbReference>
<dbReference type="InterPro" id="IPR035965">
    <property type="entry name" value="PAS-like_dom_sf"/>
</dbReference>
<feature type="transmembrane region" description="Helical" evidence="1">
    <location>
        <begin position="52"/>
        <end position="69"/>
    </location>
</feature>
<dbReference type="InterPro" id="IPR000700">
    <property type="entry name" value="PAS-assoc_C"/>
</dbReference>
<evidence type="ECO:0000313" key="5">
    <source>
        <dbReference type="EMBL" id="ASJ76142.1"/>
    </source>
</evidence>
<evidence type="ECO:0000259" key="2">
    <source>
        <dbReference type="PROSITE" id="PS50113"/>
    </source>
</evidence>
<dbReference type="NCBIfam" id="TIGR00229">
    <property type="entry name" value="sensory_box"/>
    <property type="match status" value="1"/>
</dbReference>
<dbReference type="OrthoDB" id="9816034at2"/>
<feature type="transmembrane region" description="Helical" evidence="1">
    <location>
        <begin position="90"/>
        <end position="109"/>
    </location>
</feature>
<dbReference type="Pfam" id="PF00990">
    <property type="entry name" value="GGDEF"/>
    <property type="match status" value="1"/>
</dbReference>
<dbReference type="RefSeq" id="WP_088920953.1">
    <property type="nucleotide sequence ID" value="NZ_CP018632.1"/>
</dbReference>
<feature type="domain" description="EAL" evidence="3">
    <location>
        <begin position="508"/>
        <end position="760"/>
    </location>
</feature>
<protein>
    <submittedName>
        <fullName evidence="5">Phytochrome-like protein cph2</fullName>
    </submittedName>
</protein>
<dbReference type="Gene3D" id="3.30.450.20">
    <property type="entry name" value="PAS domain"/>
    <property type="match status" value="1"/>
</dbReference>
<dbReference type="PANTHER" id="PTHR44757">
    <property type="entry name" value="DIGUANYLATE CYCLASE DGCP"/>
    <property type="match status" value="1"/>
</dbReference>
<evidence type="ECO:0000259" key="4">
    <source>
        <dbReference type="PROSITE" id="PS50887"/>
    </source>
</evidence>
<dbReference type="Pfam" id="PF00563">
    <property type="entry name" value="EAL"/>
    <property type="match status" value="1"/>
</dbReference>
<dbReference type="PANTHER" id="PTHR44757:SF2">
    <property type="entry name" value="BIOFILM ARCHITECTURE MAINTENANCE PROTEIN MBAA"/>
    <property type="match status" value="1"/>
</dbReference>
<dbReference type="InterPro" id="IPR035919">
    <property type="entry name" value="EAL_sf"/>
</dbReference>
<dbReference type="KEGG" id="gai:IMCC3135_30465"/>
<dbReference type="InterPro" id="IPR000014">
    <property type="entry name" value="PAS"/>
</dbReference>
<dbReference type="SUPFAM" id="SSF55785">
    <property type="entry name" value="PYP-like sensor domain (PAS domain)"/>
    <property type="match status" value="1"/>
</dbReference>
<dbReference type="Proteomes" id="UP000250079">
    <property type="component" value="Chromosome"/>
</dbReference>
<dbReference type="SMART" id="SM00267">
    <property type="entry name" value="GGDEF"/>
    <property type="match status" value="1"/>
</dbReference>
<dbReference type="PROSITE" id="PS50113">
    <property type="entry name" value="PAC"/>
    <property type="match status" value="1"/>
</dbReference>
<sequence length="766" mass="86376">MGSTTLARNNAIRHNQNVLLYKGVKFSVAGSLLAAGVGVYTFGPLASSPVGVWIWFGALYVAYLLRALDCQLFKRSVSRQQHVHHWSRRFAIGALASATAWASAMWLIYPETDQAHQVLLVLTLGAVAGGALASLPYDLRLSNKFQILIFASVVLRLLFDGSAFAYELALFSCFVFGFLISCGREVGKNYIDLLRLRQDSQENNLELIRTTEQMAKLGYWQWDLRSRSVSLSTRLSIMFGYDSSDVDISKVDIRATFSRIHHHDRLKVENACTRVIETGEDVEVECRVYAPNDSGLRDMRLMVKLISDSEGRDTLLGAVQDITDIKSAEQKIYSMAYYDELTGLANRAHFHERLDAEIIQSEMRGQEFAIIYIDLDDFKGVNDSYGHASGDAYLTHFANFLREITRRTDMAARLGGDEFCLLISDVAMRESVEDMVLRCMGYTQQAVQLNNHRIHPRLSIGVALYPDNARLADDLVKCADMAMYTVKLAGKQSYAFYQPEMASESQERVRLEADLRQALAEGQFELWYQPKINIRDNCLMGVEALIRWRHPERGMIQPDLFISTAERVGMIKEIGEWVFATACTQLREWNNMGLKLSMAVNISGDHFIAANFCNFIVKTIELHQLRFQDIEIEITESLSRDPEEHRLICHELRSRGVRIAIDDFGTGYSSLSVLGNLEVDTLKIDKSFIDGVASEPASQLMVRAIIDLALGLGYDIVAEGVESADQLEVLRERGCPYIQGYYFSRPVEASKMPMLFATDWSLARVA</sequence>
<evidence type="ECO:0000256" key="1">
    <source>
        <dbReference type="SAM" id="Phobius"/>
    </source>
</evidence>
<evidence type="ECO:0000313" key="6">
    <source>
        <dbReference type="Proteomes" id="UP000250079"/>
    </source>
</evidence>
<organism evidence="5 6">
    <name type="scientific">Granulosicoccus antarcticus IMCC3135</name>
    <dbReference type="NCBI Taxonomy" id="1192854"/>
    <lineage>
        <taxon>Bacteria</taxon>
        <taxon>Pseudomonadati</taxon>
        <taxon>Pseudomonadota</taxon>
        <taxon>Gammaproteobacteria</taxon>
        <taxon>Chromatiales</taxon>
        <taxon>Granulosicoccaceae</taxon>
        <taxon>Granulosicoccus</taxon>
    </lineage>
</organism>
<feature type="domain" description="PAC" evidence="2">
    <location>
        <begin position="282"/>
        <end position="334"/>
    </location>
</feature>
<keyword evidence="1" id="KW-0812">Transmembrane</keyword>
<dbReference type="AlphaFoldDB" id="A0A2Z2NXG2"/>
<dbReference type="InterPro" id="IPR052155">
    <property type="entry name" value="Biofilm_reg_signaling"/>
</dbReference>
<dbReference type="EMBL" id="CP018632">
    <property type="protein sequence ID" value="ASJ76142.1"/>
    <property type="molecule type" value="Genomic_DNA"/>
</dbReference>
<dbReference type="InterPro" id="IPR001633">
    <property type="entry name" value="EAL_dom"/>
</dbReference>
<dbReference type="Gene3D" id="3.20.20.450">
    <property type="entry name" value="EAL domain"/>
    <property type="match status" value="1"/>
</dbReference>
<dbReference type="CDD" id="cd01948">
    <property type="entry name" value="EAL"/>
    <property type="match status" value="1"/>
</dbReference>
<dbReference type="InterPro" id="IPR000160">
    <property type="entry name" value="GGDEF_dom"/>
</dbReference>
<dbReference type="PROSITE" id="PS50887">
    <property type="entry name" value="GGDEF"/>
    <property type="match status" value="1"/>
</dbReference>
<dbReference type="SUPFAM" id="SSF141868">
    <property type="entry name" value="EAL domain-like"/>
    <property type="match status" value="1"/>
</dbReference>
<keyword evidence="6" id="KW-1185">Reference proteome</keyword>
<dbReference type="SUPFAM" id="SSF55073">
    <property type="entry name" value="Nucleotide cyclase"/>
    <property type="match status" value="1"/>
</dbReference>
<dbReference type="InterPro" id="IPR029787">
    <property type="entry name" value="Nucleotide_cyclase"/>
</dbReference>
<dbReference type="SMART" id="SM00052">
    <property type="entry name" value="EAL"/>
    <property type="match status" value="1"/>
</dbReference>
<dbReference type="Gene3D" id="3.30.70.270">
    <property type="match status" value="1"/>
</dbReference>
<keyword evidence="1" id="KW-0472">Membrane</keyword>
<dbReference type="NCBIfam" id="TIGR00254">
    <property type="entry name" value="GGDEF"/>
    <property type="match status" value="1"/>
</dbReference>
<proteinExistence type="predicted"/>
<dbReference type="PROSITE" id="PS50883">
    <property type="entry name" value="EAL"/>
    <property type="match status" value="1"/>
</dbReference>
<keyword evidence="1" id="KW-1133">Transmembrane helix</keyword>
<evidence type="ECO:0000259" key="3">
    <source>
        <dbReference type="PROSITE" id="PS50883"/>
    </source>
</evidence>
<accession>A0A2Z2NXG2</accession>
<dbReference type="CDD" id="cd01949">
    <property type="entry name" value="GGDEF"/>
    <property type="match status" value="1"/>
</dbReference>
<feature type="transmembrane region" description="Helical" evidence="1">
    <location>
        <begin position="147"/>
        <end position="180"/>
    </location>
</feature>
<feature type="transmembrane region" description="Helical" evidence="1">
    <location>
        <begin position="26"/>
        <end position="46"/>
    </location>
</feature>
<gene>
    <name evidence="5" type="primary">cph2_6</name>
    <name evidence="5" type="ORF">IMCC3135_30465</name>
</gene>
<name>A0A2Z2NXG2_9GAMM</name>
<reference evidence="5 6" key="1">
    <citation type="submission" date="2016-12" db="EMBL/GenBank/DDBJ databases">
        <authorList>
            <person name="Song W.-J."/>
            <person name="Kurnit D.M."/>
        </authorList>
    </citation>
    <scope>NUCLEOTIDE SEQUENCE [LARGE SCALE GENOMIC DNA]</scope>
    <source>
        <strain evidence="5 6">IMCC3135</strain>
    </source>
</reference>
<feature type="domain" description="GGDEF" evidence="4">
    <location>
        <begin position="366"/>
        <end position="499"/>
    </location>
</feature>